<feature type="DNA-binding region" description="H-T-H motif" evidence="4">
    <location>
        <begin position="36"/>
        <end position="55"/>
    </location>
</feature>
<reference evidence="6 7" key="1">
    <citation type="submission" date="2017-07" db="EMBL/GenBank/DDBJ databases">
        <title>Niveispirillum cyanobacteriorum sp. nov., isolated from cyanobacterial aggregates in a eutrophic lake.</title>
        <authorList>
            <person name="Cai H."/>
        </authorList>
    </citation>
    <scope>NUCLEOTIDE SEQUENCE [LARGE SCALE GENOMIC DNA]</scope>
    <source>
        <strain evidence="7">TH1-14</strain>
    </source>
</reference>
<evidence type="ECO:0000256" key="3">
    <source>
        <dbReference type="ARBA" id="ARBA00023163"/>
    </source>
</evidence>
<dbReference type="OrthoDB" id="9803547at2"/>
<evidence type="ECO:0000256" key="4">
    <source>
        <dbReference type="PROSITE-ProRule" id="PRU00335"/>
    </source>
</evidence>
<dbReference type="SUPFAM" id="SSF48498">
    <property type="entry name" value="Tetracyclin repressor-like, C-terminal domain"/>
    <property type="match status" value="1"/>
</dbReference>
<keyword evidence="3" id="KW-0804">Transcription</keyword>
<dbReference type="InterPro" id="IPR001647">
    <property type="entry name" value="HTH_TetR"/>
</dbReference>
<name>A0A255YWU8_9PROT</name>
<dbReference type="Pfam" id="PF16859">
    <property type="entry name" value="TetR_C_11"/>
    <property type="match status" value="1"/>
</dbReference>
<dbReference type="EMBL" id="NOXU01000030">
    <property type="protein sequence ID" value="OYQ33651.1"/>
    <property type="molecule type" value="Genomic_DNA"/>
</dbReference>
<evidence type="ECO:0000313" key="6">
    <source>
        <dbReference type="EMBL" id="OYQ33651.1"/>
    </source>
</evidence>
<accession>A0A255YWU8</accession>
<dbReference type="PROSITE" id="PS50977">
    <property type="entry name" value="HTH_TETR_2"/>
    <property type="match status" value="1"/>
</dbReference>
<dbReference type="InterPro" id="IPR050109">
    <property type="entry name" value="HTH-type_TetR-like_transc_reg"/>
</dbReference>
<keyword evidence="1" id="KW-0805">Transcription regulation</keyword>
<keyword evidence="7" id="KW-1185">Reference proteome</keyword>
<dbReference type="InterPro" id="IPR009057">
    <property type="entry name" value="Homeodomain-like_sf"/>
</dbReference>
<keyword evidence="2 4" id="KW-0238">DNA-binding</keyword>
<dbReference type="GO" id="GO:0003700">
    <property type="term" value="F:DNA-binding transcription factor activity"/>
    <property type="evidence" value="ECO:0007669"/>
    <property type="project" value="TreeGrafter"/>
</dbReference>
<dbReference type="InterPro" id="IPR011075">
    <property type="entry name" value="TetR_C"/>
</dbReference>
<dbReference type="InterPro" id="IPR036271">
    <property type="entry name" value="Tet_transcr_reg_TetR-rel_C_sf"/>
</dbReference>
<evidence type="ECO:0000256" key="1">
    <source>
        <dbReference type="ARBA" id="ARBA00023015"/>
    </source>
</evidence>
<dbReference type="Gene3D" id="1.10.357.10">
    <property type="entry name" value="Tetracycline Repressor, domain 2"/>
    <property type="match status" value="1"/>
</dbReference>
<evidence type="ECO:0000259" key="5">
    <source>
        <dbReference type="PROSITE" id="PS50977"/>
    </source>
</evidence>
<dbReference type="Gene3D" id="1.10.10.60">
    <property type="entry name" value="Homeodomain-like"/>
    <property type="match status" value="1"/>
</dbReference>
<organism evidence="6 7">
    <name type="scientific">Niveispirillum lacus</name>
    <dbReference type="NCBI Taxonomy" id="1981099"/>
    <lineage>
        <taxon>Bacteria</taxon>
        <taxon>Pseudomonadati</taxon>
        <taxon>Pseudomonadota</taxon>
        <taxon>Alphaproteobacteria</taxon>
        <taxon>Rhodospirillales</taxon>
        <taxon>Azospirillaceae</taxon>
        <taxon>Niveispirillum</taxon>
    </lineage>
</organism>
<evidence type="ECO:0000313" key="7">
    <source>
        <dbReference type="Proteomes" id="UP000216998"/>
    </source>
</evidence>
<dbReference type="SUPFAM" id="SSF46689">
    <property type="entry name" value="Homeodomain-like"/>
    <property type="match status" value="1"/>
</dbReference>
<dbReference type="AlphaFoldDB" id="A0A255YWU8"/>
<sequence length="195" mass="20692">MNDVKPRGRPPSTAAREKALAAAHAILMEEGFGRLTVEAVAARSGVGKATLYRNWTNACELAMAALIDGVPLAQPGGETGLKAALTAQMQALVQAFATTRGRQIAMTLAAADPESEMTRAFRNRVILSSREAGRNLIIEAARCGEVPPPADIDTLLDMVYGPVFYRILAGHQPLNAVFAERLADNAVTILTAARP</sequence>
<evidence type="ECO:0000256" key="2">
    <source>
        <dbReference type="ARBA" id="ARBA00023125"/>
    </source>
</evidence>
<dbReference type="PANTHER" id="PTHR30055">
    <property type="entry name" value="HTH-TYPE TRANSCRIPTIONAL REGULATOR RUTR"/>
    <property type="match status" value="1"/>
</dbReference>
<dbReference type="Proteomes" id="UP000216998">
    <property type="component" value="Unassembled WGS sequence"/>
</dbReference>
<dbReference type="PANTHER" id="PTHR30055:SF148">
    <property type="entry name" value="TETR-FAMILY TRANSCRIPTIONAL REGULATOR"/>
    <property type="match status" value="1"/>
</dbReference>
<dbReference type="RefSeq" id="WP_094457094.1">
    <property type="nucleotide sequence ID" value="NZ_NOXU01000030.1"/>
</dbReference>
<protein>
    <submittedName>
        <fullName evidence="6">TetR family transcriptional regulator</fullName>
    </submittedName>
</protein>
<dbReference type="Pfam" id="PF00440">
    <property type="entry name" value="TetR_N"/>
    <property type="match status" value="1"/>
</dbReference>
<proteinExistence type="predicted"/>
<feature type="domain" description="HTH tetR-type" evidence="5">
    <location>
        <begin position="13"/>
        <end position="73"/>
    </location>
</feature>
<gene>
    <name evidence="6" type="ORF">CHU95_14885</name>
</gene>
<comment type="caution">
    <text evidence="6">The sequence shown here is derived from an EMBL/GenBank/DDBJ whole genome shotgun (WGS) entry which is preliminary data.</text>
</comment>
<dbReference type="GO" id="GO:0000976">
    <property type="term" value="F:transcription cis-regulatory region binding"/>
    <property type="evidence" value="ECO:0007669"/>
    <property type="project" value="TreeGrafter"/>
</dbReference>